<dbReference type="VEuPathDB" id="TrichDB:TRFO_19759"/>
<dbReference type="SUPFAM" id="SSF57756">
    <property type="entry name" value="Retrovirus zinc finger-like domains"/>
    <property type="match status" value="1"/>
</dbReference>
<keyword evidence="1" id="KW-0862">Zinc</keyword>
<name>A0A1J4KIV0_9EUKA</name>
<evidence type="ECO:0000259" key="2">
    <source>
        <dbReference type="PROSITE" id="PS50158"/>
    </source>
</evidence>
<dbReference type="GeneID" id="94835691"/>
<accession>A0A1J4KIV0</accession>
<keyword evidence="1" id="KW-0863">Zinc-finger</keyword>
<protein>
    <recommendedName>
        <fullName evidence="2">CCHC-type domain-containing protein</fullName>
    </recommendedName>
</protein>
<evidence type="ECO:0000313" key="4">
    <source>
        <dbReference type="Proteomes" id="UP000179807"/>
    </source>
</evidence>
<keyword evidence="4" id="KW-1185">Reference proteome</keyword>
<dbReference type="AlphaFoldDB" id="A0A1J4KIV0"/>
<dbReference type="RefSeq" id="XP_068364000.1">
    <property type="nucleotide sequence ID" value="XM_068500987.1"/>
</dbReference>
<dbReference type="PROSITE" id="PS50158">
    <property type="entry name" value="ZF_CCHC"/>
    <property type="match status" value="1"/>
</dbReference>
<dbReference type="Gene3D" id="4.10.60.10">
    <property type="entry name" value="Zinc finger, CCHC-type"/>
    <property type="match status" value="1"/>
</dbReference>
<dbReference type="InterPro" id="IPR036875">
    <property type="entry name" value="Znf_CCHC_sf"/>
</dbReference>
<dbReference type="GO" id="GO:0003676">
    <property type="term" value="F:nucleic acid binding"/>
    <property type="evidence" value="ECO:0007669"/>
    <property type="project" value="InterPro"/>
</dbReference>
<dbReference type="EMBL" id="MLAK01000600">
    <property type="protein sequence ID" value="OHT10864.1"/>
    <property type="molecule type" value="Genomic_DNA"/>
</dbReference>
<reference evidence="3" key="1">
    <citation type="submission" date="2016-10" db="EMBL/GenBank/DDBJ databases">
        <authorList>
            <person name="Benchimol M."/>
            <person name="Almeida L.G."/>
            <person name="Vasconcelos A.T."/>
            <person name="Perreira-Neves A."/>
            <person name="Rosa I.A."/>
            <person name="Tasca T."/>
            <person name="Bogo M.R."/>
            <person name="de Souza W."/>
        </authorList>
    </citation>
    <scope>NUCLEOTIDE SEQUENCE [LARGE SCALE GENOMIC DNA]</scope>
    <source>
        <strain evidence="3">K</strain>
    </source>
</reference>
<organism evidence="3 4">
    <name type="scientific">Tritrichomonas foetus</name>
    <dbReference type="NCBI Taxonomy" id="1144522"/>
    <lineage>
        <taxon>Eukaryota</taxon>
        <taxon>Metamonada</taxon>
        <taxon>Parabasalia</taxon>
        <taxon>Tritrichomonadida</taxon>
        <taxon>Tritrichomonadidae</taxon>
        <taxon>Tritrichomonas</taxon>
    </lineage>
</organism>
<dbReference type="GO" id="GO:0008270">
    <property type="term" value="F:zinc ion binding"/>
    <property type="evidence" value="ECO:0007669"/>
    <property type="project" value="UniProtKB-KW"/>
</dbReference>
<sequence>MNARLDFALSQVPPEWKSDEYGFYLPSVNRPPIPEGQPNCANCGEFGHTTDECKKPNRDKINFLFGSSLSNTGAAAQEEREEVISKLKRMYYS</sequence>
<dbReference type="Proteomes" id="UP000179807">
    <property type="component" value="Unassembled WGS sequence"/>
</dbReference>
<comment type="caution">
    <text evidence="3">The sequence shown here is derived from an EMBL/GenBank/DDBJ whole genome shotgun (WGS) entry which is preliminary data.</text>
</comment>
<evidence type="ECO:0000313" key="3">
    <source>
        <dbReference type="EMBL" id="OHT10864.1"/>
    </source>
</evidence>
<dbReference type="OrthoDB" id="3863715at2759"/>
<gene>
    <name evidence="3" type="ORF">TRFO_19759</name>
</gene>
<proteinExistence type="predicted"/>
<dbReference type="InterPro" id="IPR001878">
    <property type="entry name" value="Znf_CCHC"/>
</dbReference>
<evidence type="ECO:0000256" key="1">
    <source>
        <dbReference type="PROSITE-ProRule" id="PRU00047"/>
    </source>
</evidence>
<keyword evidence="1" id="KW-0479">Metal-binding</keyword>
<feature type="domain" description="CCHC-type" evidence="2">
    <location>
        <begin position="40"/>
        <end position="55"/>
    </location>
</feature>